<feature type="domain" description="Acyl-CoA dehydrogenase/oxidase C-terminal" evidence="9">
    <location>
        <begin position="227"/>
        <end position="377"/>
    </location>
</feature>
<dbReference type="RefSeq" id="WP_183832266.1">
    <property type="nucleotide sequence ID" value="NZ_JACHEU010000004.1"/>
</dbReference>
<protein>
    <submittedName>
        <fullName evidence="12">Acyl-CoA dehydrogenase</fullName>
        <ecNumber evidence="12">1.3.8.7</ecNumber>
    </submittedName>
</protein>
<organism evidence="12 13">
    <name type="scientific">Aquamicrobium lusatiense</name>
    <dbReference type="NCBI Taxonomy" id="89772"/>
    <lineage>
        <taxon>Bacteria</taxon>
        <taxon>Pseudomonadati</taxon>
        <taxon>Pseudomonadota</taxon>
        <taxon>Alphaproteobacteria</taxon>
        <taxon>Hyphomicrobiales</taxon>
        <taxon>Phyllobacteriaceae</taxon>
        <taxon>Aquamicrobium</taxon>
    </lineage>
</organism>
<name>A0A7W9VXD7_9HYPH</name>
<dbReference type="FunFam" id="2.40.110.10:FF:000001">
    <property type="entry name" value="Acyl-CoA dehydrogenase, mitochondrial"/>
    <property type="match status" value="1"/>
</dbReference>
<evidence type="ECO:0000256" key="7">
    <source>
        <dbReference type="ARBA" id="ARBA00023002"/>
    </source>
</evidence>
<keyword evidence="13" id="KW-1185">Reference proteome</keyword>
<evidence type="ECO:0000256" key="2">
    <source>
        <dbReference type="ARBA" id="ARBA00005109"/>
    </source>
</evidence>
<comment type="pathway">
    <text evidence="2">Amino-acid degradation; L-valine degradation.</text>
</comment>
<evidence type="ECO:0000256" key="3">
    <source>
        <dbReference type="ARBA" id="ARBA00009347"/>
    </source>
</evidence>
<evidence type="ECO:0000256" key="6">
    <source>
        <dbReference type="ARBA" id="ARBA00022827"/>
    </source>
</evidence>
<dbReference type="Pfam" id="PF02771">
    <property type="entry name" value="Acyl-CoA_dh_N"/>
    <property type="match status" value="1"/>
</dbReference>
<dbReference type="InterPro" id="IPR006091">
    <property type="entry name" value="Acyl-CoA_Oxase/DH_mid-dom"/>
</dbReference>
<gene>
    <name evidence="12" type="ORF">HNR59_003466</name>
</gene>
<dbReference type="PANTHER" id="PTHR43884:SF12">
    <property type="entry name" value="ISOVALERYL-COA DEHYDROGENASE, MITOCHONDRIAL-RELATED"/>
    <property type="match status" value="1"/>
</dbReference>
<dbReference type="PIRSF" id="PIRSF016578">
    <property type="entry name" value="HsaA"/>
    <property type="match status" value="1"/>
</dbReference>
<feature type="domain" description="Acyl-CoA oxidase/dehydrogenase middle" evidence="10">
    <location>
        <begin position="120"/>
        <end position="215"/>
    </location>
</feature>
<dbReference type="Gene3D" id="2.40.110.10">
    <property type="entry name" value="Butyryl-CoA Dehydrogenase, subunit A, domain 2"/>
    <property type="match status" value="1"/>
</dbReference>
<dbReference type="GO" id="GO:0009083">
    <property type="term" value="P:branched-chain amino acid catabolic process"/>
    <property type="evidence" value="ECO:0007669"/>
    <property type="project" value="UniProtKB-KW"/>
</dbReference>
<sequence length="398" mass="42812">MSIDNDFRNQILSSVERFVADRIAPRASEIDAANLFPADLYREAAALGVFGLWIPEEYGGIGPDMVTPLLISDVIARVSPSFALIFSNCGDAVTPIVNFGSDEQKRRLLPGIAAGTTIPCFALTEPGSGSDAASISTQAEEVDRGYRISGRKMWITNGGVGDVFTVFAKTDPDAGNKGISAFIIERGAPGFTIGRNEDLIGLRGCPATELVFEDVFVPADQMLGEKNRGFRIAMSTLDEARLNCSAMALGAATGALQCAIDYAKERVQFGKPIIEHQGLAFLLADCAARLTGARAIWQRAMTMLERSRSREASTIAAMAKLLSTEAAMRVTTECVQAMGANGLSKAYPVERFMRDCKPFEVFDGTSQIQKLLIGRHLEKYGLPEVSHEEIAALGIAAE</sequence>
<dbReference type="InterPro" id="IPR009100">
    <property type="entry name" value="AcylCoA_DH/oxidase_NM_dom_sf"/>
</dbReference>
<dbReference type="GO" id="GO:0070991">
    <property type="term" value="F:medium-chain fatty acyl-CoA dehydrogenase activity"/>
    <property type="evidence" value="ECO:0007669"/>
    <property type="project" value="UniProtKB-EC"/>
</dbReference>
<comment type="caution">
    <text evidence="12">The sequence shown here is derived from an EMBL/GenBank/DDBJ whole genome shotgun (WGS) entry which is preliminary data.</text>
</comment>
<evidence type="ECO:0000259" key="9">
    <source>
        <dbReference type="Pfam" id="PF00441"/>
    </source>
</evidence>
<dbReference type="InterPro" id="IPR013786">
    <property type="entry name" value="AcylCoA_DH/ox_N"/>
</dbReference>
<dbReference type="PANTHER" id="PTHR43884">
    <property type="entry name" value="ACYL-COA DEHYDROGENASE"/>
    <property type="match status" value="1"/>
</dbReference>
<comment type="similarity">
    <text evidence="3 8">Belongs to the acyl-CoA dehydrogenase family.</text>
</comment>
<evidence type="ECO:0000256" key="5">
    <source>
        <dbReference type="ARBA" id="ARBA00022630"/>
    </source>
</evidence>
<evidence type="ECO:0000256" key="8">
    <source>
        <dbReference type="RuleBase" id="RU362125"/>
    </source>
</evidence>
<dbReference type="SUPFAM" id="SSF56645">
    <property type="entry name" value="Acyl-CoA dehydrogenase NM domain-like"/>
    <property type="match status" value="1"/>
</dbReference>
<dbReference type="Pfam" id="PF00441">
    <property type="entry name" value="Acyl-CoA_dh_1"/>
    <property type="match status" value="1"/>
</dbReference>
<keyword evidence="7 8" id="KW-0560">Oxidoreductase</keyword>
<dbReference type="AlphaFoldDB" id="A0A7W9VXD7"/>
<dbReference type="InterPro" id="IPR036250">
    <property type="entry name" value="AcylCo_DH-like_C"/>
</dbReference>
<evidence type="ECO:0000313" key="13">
    <source>
        <dbReference type="Proteomes" id="UP000533306"/>
    </source>
</evidence>
<dbReference type="InterPro" id="IPR037069">
    <property type="entry name" value="AcylCoA_DH/ox_N_sf"/>
</dbReference>
<dbReference type="InterPro" id="IPR046373">
    <property type="entry name" value="Acyl-CoA_Oxase/DH_mid-dom_sf"/>
</dbReference>
<dbReference type="GO" id="GO:0050660">
    <property type="term" value="F:flavin adenine dinucleotide binding"/>
    <property type="evidence" value="ECO:0007669"/>
    <property type="project" value="InterPro"/>
</dbReference>
<keyword evidence="4" id="KW-0101">Branched-chain amino acid catabolism</keyword>
<comment type="cofactor">
    <cofactor evidence="1 8">
        <name>FAD</name>
        <dbReference type="ChEBI" id="CHEBI:57692"/>
    </cofactor>
</comment>
<dbReference type="PROSITE" id="PS00072">
    <property type="entry name" value="ACYL_COA_DH_1"/>
    <property type="match status" value="1"/>
</dbReference>
<evidence type="ECO:0000259" key="10">
    <source>
        <dbReference type="Pfam" id="PF02770"/>
    </source>
</evidence>
<evidence type="ECO:0000259" key="11">
    <source>
        <dbReference type="Pfam" id="PF02771"/>
    </source>
</evidence>
<keyword evidence="5 8" id="KW-0285">Flavoprotein</keyword>
<dbReference type="Gene3D" id="1.10.540.10">
    <property type="entry name" value="Acyl-CoA dehydrogenase/oxidase, N-terminal domain"/>
    <property type="match status" value="1"/>
</dbReference>
<evidence type="ECO:0000313" key="12">
    <source>
        <dbReference type="EMBL" id="MBB6014072.1"/>
    </source>
</evidence>
<dbReference type="InterPro" id="IPR009075">
    <property type="entry name" value="AcylCo_DH/oxidase_C"/>
</dbReference>
<evidence type="ECO:0000256" key="4">
    <source>
        <dbReference type="ARBA" id="ARBA00022456"/>
    </source>
</evidence>
<dbReference type="Proteomes" id="UP000533306">
    <property type="component" value="Unassembled WGS sequence"/>
</dbReference>
<evidence type="ECO:0000256" key="1">
    <source>
        <dbReference type="ARBA" id="ARBA00001974"/>
    </source>
</evidence>
<dbReference type="EC" id="1.3.8.7" evidence="12"/>
<reference evidence="12 13" key="1">
    <citation type="submission" date="2020-08" db="EMBL/GenBank/DDBJ databases">
        <title>Genomic Encyclopedia of Type Strains, Phase IV (KMG-IV): sequencing the most valuable type-strain genomes for metagenomic binning, comparative biology and taxonomic classification.</title>
        <authorList>
            <person name="Goeker M."/>
        </authorList>
    </citation>
    <scope>NUCLEOTIDE SEQUENCE [LARGE SCALE GENOMIC DNA]</scope>
    <source>
        <strain evidence="12 13">DSM 11099</strain>
    </source>
</reference>
<dbReference type="Pfam" id="PF02770">
    <property type="entry name" value="Acyl-CoA_dh_M"/>
    <property type="match status" value="1"/>
</dbReference>
<dbReference type="InterPro" id="IPR006089">
    <property type="entry name" value="Acyl-CoA_DH_CS"/>
</dbReference>
<feature type="domain" description="Acyl-CoA dehydrogenase/oxidase N-terminal" evidence="11">
    <location>
        <begin position="9"/>
        <end position="115"/>
    </location>
</feature>
<accession>A0A7W9VXD7</accession>
<dbReference type="SUPFAM" id="SSF47203">
    <property type="entry name" value="Acyl-CoA dehydrogenase C-terminal domain-like"/>
    <property type="match status" value="1"/>
</dbReference>
<proteinExistence type="inferred from homology"/>
<dbReference type="Gene3D" id="1.20.140.10">
    <property type="entry name" value="Butyryl-CoA Dehydrogenase, subunit A, domain 3"/>
    <property type="match status" value="1"/>
</dbReference>
<dbReference type="EMBL" id="JACHEU010000004">
    <property type="protein sequence ID" value="MBB6014072.1"/>
    <property type="molecule type" value="Genomic_DNA"/>
</dbReference>
<keyword evidence="6 8" id="KW-0274">FAD</keyword>
<dbReference type="FunFam" id="1.20.140.10:FF:000001">
    <property type="entry name" value="Acyl-CoA dehydrogenase"/>
    <property type="match status" value="1"/>
</dbReference>